<evidence type="ECO:0000256" key="6">
    <source>
        <dbReference type="ARBA" id="ARBA00022989"/>
    </source>
</evidence>
<gene>
    <name evidence="11" type="ORF">TEA_016800</name>
</gene>
<accession>A0A4S4DDE4</accession>
<keyword evidence="12" id="KW-1185">Reference proteome</keyword>
<comment type="similarity">
    <text evidence="2 8">Belongs to the Casparian strip membrane proteins (CASP) family.</text>
</comment>
<feature type="signal peptide" evidence="9">
    <location>
        <begin position="1"/>
        <end position="23"/>
    </location>
</feature>
<feature type="chain" id="PRO_5020551794" description="CASP-like protein" evidence="9">
    <location>
        <begin position="24"/>
        <end position="160"/>
    </location>
</feature>
<proteinExistence type="inferred from homology"/>
<dbReference type="EMBL" id="SDRB02011616">
    <property type="protein sequence ID" value="THG00671.1"/>
    <property type="molecule type" value="Genomic_DNA"/>
</dbReference>
<dbReference type="Proteomes" id="UP000306102">
    <property type="component" value="Unassembled WGS sequence"/>
</dbReference>
<comment type="caution">
    <text evidence="8">Lacks conserved residue(s) required for the propagation of feature annotation.</text>
</comment>
<evidence type="ECO:0000313" key="11">
    <source>
        <dbReference type="EMBL" id="THG00671.1"/>
    </source>
</evidence>
<evidence type="ECO:0000256" key="7">
    <source>
        <dbReference type="ARBA" id="ARBA00023136"/>
    </source>
</evidence>
<evidence type="ECO:0000256" key="4">
    <source>
        <dbReference type="ARBA" id="ARBA00022475"/>
    </source>
</evidence>
<sequence>MAKTKGICALLLRALALAATVVAAIVMVTSHEKSTLFTVTFEAKYSHTPAFKYFLVANIIGAVYSFMVLFLPAESMLWRLVVALDVVITMLLTSGMSAALAIAYVGKKGNTYAGWLPICDQVEKYCQHVGGAIAAGFAGVIIYLLLLLYSIHNVLNPLLV</sequence>
<dbReference type="Pfam" id="PF04535">
    <property type="entry name" value="CASP_dom"/>
    <property type="match status" value="1"/>
</dbReference>
<comment type="subunit">
    <text evidence="3 8">Homodimer and heterodimers.</text>
</comment>
<dbReference type="AlphaFoldDB" id="A0A4S4DDE4"/>
<evidence type="ECO:0000256" key="2">
    <source>
        <dbReference type="ARBA" id="ARBA00007651"/>
    </source>
</evidence>
<keyword evidence="7 8" id="KW-0472">Membrane</keyword>
<feature type="transmembrane region" description="Helical" evidence="8">
    <location>
        <begin position="80"/>
        <end position="105"/>
    </location>
</feature>
<organism evidence="11 12">
    <name type="scientific">Camellia sinensis var. sinensis</name>
    <name type="common">China tea</name>
    <dbReference type="NCBI Taxonomy" id="542762"/>
    <lineage>
        <taxon>Eukaryota</taxon>
        <taxon>Viridiplantae</taxon>
        <taxon>Streptophyta</taxon>
        <taxon>Embryophyta</taxon>
        <taxon>Tracheophyta</taxon>
        <taxon>Spermatophyta</taxon>
        <taxon>Magnoliopsida</taxon>
        <taxon>eudicotyledons</taxon>
        <taxon>Gunneridae</taxon>
        <taxon>Pentapetalae</taxon>
        <taxon>asterids</taxon>
        <taxon>Ericales</taxon>
        <taxon>Theaceae</taxon>
        <taxon>Camellia</taxon>
    </lineage>
</organism>
<reference evidence="11 12" key="1">
    <citation type="journal article" date="2018" name="Proc. Natl. Acad. Sci. U.S.A.">
        <title>Draft genome sequence of Camellia sinensis var. sinensis provides insights into the evolution of the tea genome and tea quality.</title>
        <authorList>
            <person name="Wei C."/>
            <person name="Yang H."/>
            <person name="Wang S."/>
            <person name="Zhao J."/>
            <person name="Liu C."/>
            <person name="Gao L."/>
            <person name="Xia E."/>
            <person name="Lu Y."/>
            <person name="Tai Y."/>
            <person name="She G."/>
            <person name="Sun J."/>
            <person name="Cao H."/>
            <person name="Tong W."/>
            <person name="Gao Q."/>
            <person name="Li Y."/>
            <person name="Deng W."/>
            <person name="Jiang X."/>
            <person name="Wang W."/>
            <person name="Chen Q."/>
            <person name="Zhang S."/>
            <person name="Li H."/>
            <person name="Wu J."/>
            <person name="Wang P."/>
            <person name="Li P."/>
            <person name="Shi C."/>
            <person name="Zheng F."/>
            <person name="Jian J."/>
            <person name="Huang B."/>
            <person name="Shan D."/>
            <person name="Shi M."/>
            <person name="Fang C."/>
            <person name="Yue Y."/>
            <person name="Li F."/>
            <person name="Li D."/>
            <person name="Wei S."/>
            <person name="Han B."/>
            <person name="Jiang C."/>
            <person name="Yin Y."/>
            <person name="Xia T."/>
            <person name="Zhang Z."/>
            <person name="Bennetzen J.L."/>
            <person name="Zhao S."/>
            <person name="Wan X."/>
        </authorList>
    </citation>
    <scope>NUCLEOTIDE SEQUENCE [LARGE SCALE GENOMIC DNA]</scope>
    <source>
        <strain evidence="12">cv. Shuchazao</strain>
        <tissue evidence="11">Leaf</tissue>
    </source>
</reference>
<feature type="transmembrane region" description="Helical" evidence="8">
    <location>
        <begin position="53"/>
        <end position="73"/>
    </location>
</feature>
<evidence type="ECO:0000256" key="9">
    <source>
        <dbReference type="SAM" id="SignalP"/>
    </source>
</evidence>
<feature type="domain" description="Casparian strip membrane protein" evidence="10">
    <location>
        <begin position="7"/>
        <end position="141"/>
    </location>
</feature>
<comment type="subcellular location">
    <subcellularLocation>
        <location evidence="1 8">Cell membrane</location>
        <topology evidence="1 8">Multi-pass membrane protein</topology>
    </subcellularLocation>
</comment>
<evidence type="ECO:0000256" key="8">
    <source>
        <dbReference type="RuleBase" id="RU361233"/>
    </source>
</evidence>
<evidence type="ECO:0000313" key="12">
    <source>
        <dbReference type="Proteomes" id="UP000306102"/>
    </source>
</evidence>
<keyword evidence="6 8" id="KW-1133">Transmembrane helix</keyword>
<evidence type="ECO:0000256" key="3">
    <source>
        <dbReference type="ARBA" id="ARBA00011489"/>
    </source>
</evidence>
<keyword evidence="9" id="KW-0732">Signal</keyword>
<evidence type="ECO:0000256" key="5">
    <source>
        <dbReference type="ARBA" id="ARBA00022692"/>
    </source>
</evidence>
<dbReference type="InterPro" id="IPR006459">
    <property type="entry name" value="CASP/CASPL"/>
</dbReference>
<dbReference type="NCBIfam" id="TIGR01569">
    <property type="entry name" value="A_tha_TIGR01569"/>
    <property type="match status" value="1"/>
</dbReference>
<keyword evidence="5 8" id="KW-0812">Transmembrane</keyword>
<evidence type="ECO:0000256" key="1">
    <source>
        <dbReference type="ARBA" id="ARBA00004651"/>
    </source>
</evidence>
<keyword evidence="4 8" id="KW-1003">Cell membrane</keyword>
<dbReference type="GO" id="GO:0005886">
    <property type="term" value="C:plasma membrane"/>
    <property type="evidence" value="ECO:0007669"/>
    <property type="project" value="UniProtKB-SubCell"/>
</dbReference>
<dbReference type="PANTHER" id="PTHR36488">
    <property type="entry name" value="CASP-LIKE PROTEIN 1U1"/>
    <property type="match status" value="1"/>
</dbReference>
<dbReference type="InterPro" id="IPR006702">
    <property type="entry name" value="CASP_dom"/>
</dbReference>
<feature type="transmembrane region" description="Helical" evidence="8">
    <location>
        <begin position="125"/>
        <end position="149"/>
    </location>
</feature>
<dbReference type="InterPro" id="IPR044173">
    <property type="entry name" value="CASPL"/>
</dbReference>
<comment type="caution">
    <text evidence="11">The sequence shown here is derived from an EMBL/GenBank/DDBJ whole genome shotgun (WGS) entry which is preliminary data.</text>
</comment>
<evidence type="ECO:0000259" key="10">
    <source>
        <dbReference type="Pfam" id="PF04535"/>
    </source>
</evidence>
<name>A0A4S4DDE4_CAMSN</name>
<protein>
    <recommendedName>
        <fullName evidence="8">CASP-like protein</fullName>
    </recommendedName>
</protein>
<dbReference type="PANTHER" id="PTHR36488:SF8">
    <property type="entry name" value="CASP-LIKE PROTEIN 1U1"/>
    <property type="match status" value="1"/>
</dbReference>